<keyword evidence="1" id="KW-0479">Metal-binding</keyword>
<feature type="compositionally biased region" description="Basic and acidic residues" evidence="4">
    <location>
        <begin position="511"/>
        <end position="531"/>
    </location>
</feature>
<evidence type="ECO:0000313" key="6">
    <source>
        <dbReference type="EMBL" id="CAD8895402.1"/>
    </source>
</evidence>
<feature type="compositionally biased region" description="Basic and acidic residues" evidence="4">
    <location>
        <begin position="540"/>
        <end position="549"/>
    </location>
</feature>
<evidence type="ECO:0000259" key="5">
    <source>
        <dbReference type="PROSITE" id="PS51050"/>
    </source>
</evidence>
<evidence type="ECO:0000256" key="4">
    <source>
        <dbReference type="SAM" id="MobiDB-lite"/>
    </source>
</evidence>
<feature type="compositionally biased region" description="Basic and acidic residues" evidence="4">
    <location>
        <begin position="887"/>
        <end position="904"/>
    </location>
</feature>
<name>A0A7S1FWN5_9STRA</name>
<feature type="region of interest" description="Disordered" evidence="4">
    <location>
        <begin position="1"/>
        <end position="30"/>
    </location>
</feature>
<evidence type="ECO:0000256" key="3">
    <source>
        <dbReference type="ARBA" id="ARBA00022833"/>
    </source>
</evidence>
<feature type="region of interest" description="Disordered" evidence="4">
    <location>
        <begin position="358"/>
        <end position="493"/>
    </location>
</feature>
<evidence type="ECO:0000256" key="1">
    <source>
        <dbReference type="ARBA" id="ARBA00022723"/>
    </source>
</evidence>
<feature type="domain" description="CW-type" evidence="5">
    <location>
        <begin position="1211"/>
        <end position="1270"/>
    </location>
</feature>
<dbReference type="InterPro" id="IPR011124">
    <property type="entry name" value="Znf_CW"/>
</dbReference>
<accession>A0A7S1FWN5</accession>
<dbReference type="Gene3D" id="3.30.40.100">
    <property type="match status" value="1"/>
</dbReference>
<dbReference type="Pfam" id="PF07496">
    <property type="entry name" value="zf-CW"/>
    <property type="match status" value="1"/>
</dbReference>
<dbReference type="GO" id="GO:0008270">
    <property type="term" value="F:zinc ion binding"/>
    <property type="evidence" value="ECO:0007669"/>
    <property type="project" value="UniProtKB-KW"/>
</dbReference>
<feature type="compositionally biased region" description="Basic residues" evidence="4">
    <location>
        <begin position="724"/>
        <end position="733"/>
    </location>
</feature>
<keyword evidence="3" id="KW-0862">Zinc</keyword>
<feature type="compositionally biased region" description="Acidic residues" evidence="4">
    <location>
        <begin position="708"/>
        <end position="718"/>
    </location>
</feature>
<sequence>MTAVKEKCPAPGSSASVAEGDASFASSHAASARPLVAPTELLSLGAYDNPGPYWTDIGAVRKRVVVKPFGYDDDDDVPTAQSDEEENGEESLGVARGRRRNRERIHSASATEASALRSRRKQGGSAPPVMSVVPRLRSATTAQAVVIPSLRTKLRPSPTVVEKAENEGNDSLNPPKQGNVVAYLSASCDDDEDMGGSEEEEKSDDKIKETDDDSFPSKQKIETSLSFHKLQKYDRKKDGVCSLSLVKKKSASAAKDTACDEGLVQNATDHKANGVAAKSSKLYFDASKVGATSSKIDNSLEDSITGPEDESISKIREQKGTNPVLSVATSTSCSPEECPMKIIESTVANTTEYGSHSKSFEVDMSSKSKAKQSEITPPENTPASTSISEKKLLPNIIKNTEDNSPSTEARPAQATKDNQEHVGPITPSPRHRTSHPSTKYNDTMDKIMHTLTNVHQYRPSGSAGSSGERGGRRKRGDRNSSSTADSSHHRTVEDDIAEIVKAAALAVGRGRRMETRRMERDGMIDGIGGRRRETRKGARGRADVLDRRHLAAKRQSRSIDSTEEEEEVAGSTGFERRQANYGSLPQKKKMEHVRSRKYSQSSADEEVKKATKKIERENDDVISPTALTDSPRKKRDAALTQKKPCETIEFPKRKSSRNRKEVSRFIESDYSDGAEAEMEDNGENSCSRKTMRQRQGIQRKTSRKDPADEHEDESETETDEKKDKNCRKGKGIVKKWDLIEDEAKWDTKKDSVKQKKSKKSLIMNGRGGDNSVHSYGKKDSNVNGKKRNRSSEIRCPKKEDEENPHSMDDSSQNDSSVPGNHSKTGKKKKKVKSGEVRKGSKTAEMELGKVEKREVPPSPCKKKKCQLASDSEAPIAIVSKKKKNKKQKCERISPDKKGSKKCDDGPLTSDDDTSTSDVGRMAYEVDENMNVVASSSEDGDENLWDQSPPKFVYRTPDGINLMDRLVEVENDASFLRPGRLVGWIPRHGHWNSSAWAGTGKSMEGCVGTIFSHNSVDEEDGQSQMEEGEDTAEVGNEQNRNEPDVQRFSGTKWKEPTRVPMHLQDTSRTWLGDRERKMGSKSISQNGKGSRRKMSEEMTFDELRKKGPPKIGDKVAIKCPGDAEYPPDWYSGTVLSIVYNQEYLFPCPFTLSVKWDGGNVEKLYMPCWKYLEDDPDARIRSHFSHWVKRLRCLDRCENQLPMVRRSQKLVGRTKPVEWIQCASHNCGKWRSVPNFIDTGSLLKRCNHSWYCVLNTWDDSTASCCAPQDTRYMECLELLKEKEARAAKRATEPSDAPT</sequence>
<feature type="compositionally biased region" description="Basic residues" evidence="4">
    <location>
        <begin position="586"/>
        <end position="597"/>
    </location>
</feature>
<reference evidence="6" key="1">
    <citation type="submission" date="2021-01" db="EMBL/GenBank/DDBJ databases">
        <authorList>
            <person name="Corre E."/>
            <person name="Pelletier E."/>
            <person name="Niang G."/>
            <person name="Scheremetjew M."/>
            <person name="Finn R."/>
            <person name="Kale V."/>
            <person name="Holt S."/>
            <person name="Cochrane G."/>
            <person name="Meng A."/>
            <person name="Brown T."/>
            <person name="Cohen L."/>
        </authorList>
    </citation>
    <scope>NUCLEOTIDE SEQUENCE</scope>
    <source>
        <strain evidence="6">308</strain>
    </source>
</reference>
<proteinExistence type="predicted"/>
<protein>
    <recommendedName>
        <fullName evidence="5">CW-type domain-containing protein</fullName>
    </recommendedName>
</protein>
<feature type="compositionally biased region" description="Basic and acidic residues" evidence="4">
    <location>
        <begin position="789"/>
        <end position="808"/>
    </location>
</feature>
<keyword evidence="2" id="KW-0863">Zinc-finger</keyword>
<organism evidence="6">
    <name type="scientific">Corethron hystrix</name>
    <dbReference type="NCBI Taxonomy" id="216773"/>
    <lineage>
        <taxon>Eukaryota</taxon>
        <taxon>Sar</taxon>
        <taxon>Stramenopiles</taxon>
        <taxon>Ochrophyta</taxon>
        <taxon>Bacillariophyta</taxon>
        <taxon>Coscinodiscophyceae</taxon>
        <taxon>Corethrophycidae</taxon>
        <taxon>Corethrales</taxon>
        <taxon>Corethraceae</taxon>
        <taxon>Corethron</taxon>
    </lineage>
</organism>
<feature type="compositionally biased region" description="Basic and acidic residues" evidence="4">
    <location>
        <begin position="734"/>
        <end position="753"/>
    </location>
</feature>
<dbReference type="EMBL" id="HBFR01031151">
    <property type="protein sequence ID" value="CAD8895402.1"/>
    <property type="molecule type" value="Transcribed_RNA"/>
</dbReference>
<feature type="region of interest" description="Disordered" evidence="4">
    <location>
        <begin position="69"/>
        <end position="221"/>
    </location>
</feature>
<feature type="compositionally biased region" description="Acidic residues" evidence="4">
    <location>
        <begin position="188"/>
        <end position="202"/>
    </location>
</feature>
<feature type="compositionally biased region" description="Acidic residues" evidence="4">
    <location>
        <begin position="1016"/>
        <end position="1031"/>
    </location>
</feature>
<feature type="compositionally biased region" description="Basic and acidic residues" evidence="4">
    <location>
        <begin position="605"/>
        <end position="616"/>
    </location>
</feature>
<feature type="compositionally biased region" description="Basic and acidic residues" evidence="4">
    <location>
        <begin position="643"/>
        <end position="667"/>
    </location>
</feature>
<feature type="region of interest" description="Disordered" evidence="4">
    <location>
        <begin position="507"/>
        <end position="917"/>
    </location>
</feature>
<feature type="compositionally biased region" description="Acidic residues" evidence="4">
    <location>
        <begin position="669"/>
        <end position="682"/>
    </location>
</feature>
<feature type="compositionally biased region" description="Polar residues" evidence="4">
    <location>
        <begin position="683"/>
        <end position="699"/>
    </location>
</feature>
<evidence type="ECO:0000256" key="2">
    <source>
        <dbReference type="ARBA" id="ARBA00022771"/>
    </source>
</evidence>
<feature type="compositionally biased region" description="Polar residues" evidence="4">
    <location>
        <begin position="809"/>
        <end position="821"/>
    </location>
</feature>
<gene>
    <name evidence="6" type="ORF">CHYS00102_LOCUS22616</name>
</gene>
<feature type="region of interest" description="Disordered" evidence="4">
    <location>
        <begin position="1069"/>
        <end position="1095"/>
    </location>
</feature>
<feature type="compositionally biased region" description="Basic and acidic residues" evidence="4">
    <location>
        <begin position="832"/>
        <end position="855"/>
    </location>
</feature>
<dbReference type="PROSITE" id="PS51050">
    <property type="entry name" value="ZF_CW"/>
    <property type="match status" value="1"/>
</dbReference>
<feature type="compositionally biased region" description="Acidic residues" evidence="4">
    <location>
        <begin position="71"/>
        <end position="89"/>
    </location>
</feature>
<feature type="region of interest" description="Disordered" evidence="4">
    <location>
        <begin position="1016"/>
        <end position="1055"/>
    </location>
</feature>